<feature type="domain" description="CusB-like beta-barrel" evidence="7">
    <location>
        <begin position="284"/>
        <end position="356"/>
    </location>
</feature>
<dbReference type="Gene3D" id="2.40.420.20">
    <property type="match status" value="1"/>
</dbReference>
<feature type="compositionally biased region" description="Basic and acidic residues" evidence="5">
    <location>
        <begin position="423"/>
        <end position="441"/>
    </location>
</feature>
<feature type="domain" description="Multidrug resistance protein MdtA-like C-terminal permuted SH3" evidence="8">
    <location>
        <begin position="365"/>
        <end position="419"/>
    </location>
</feature>
<evidence type="ECO:0000259" key="6">
    <source>
        <dbReference type="Pfam" id="PF25917"/>
    </source>
</evidence>
<evidence type="ECO:0000256" key="4">
    <source>
        <dbReference type="SAM" id="Coils"/>
    </source>
</evidence>
<accession>A0A679J603</accession>
<keyword evidence="4" id="KW-0175">Coiled coil</keyword>
<name>A0A679J603_9HYPH</name>
<evidence type="ECO:0000256" key="5">
    <source>
        <dbReference type="SAM" id="MobiDB-lite"/>
    </source>
</evidence>
<proteinExistence type="inferred from homology"/>
<comment type="similarity">
    <text evidence="2">Belongs to the membrane fusion protein (MFP) (TC 8.A.1) family.</text>
</comment>
<feature type="domain" description="Multidrug resistance protein MdtA-like barrel-sandwich hybrid" evidence="6">
    <location>
        <begin position="107"/>
        <end position="269"/>
    </location>
</feature>
<evidence type="ECO:0000256" key="2">
    <source>
        <dbReference type="ARBA" id="ARBA00009477"/>
    </source>
</evidence>
<evidence type="ECO:0000259" key="7">
    <source>
        <dbReference type="Pfam" id="PF25954"/>
    </source>
</evidence>
<evidence type="ECO:0000256" key="1">
    <source>
        <dbReference type="ARBA" id="ARBA00004196"/>
    </source>
</evidence>
<dbReference type="PANTHER" id="PTHR30469:SF37">
    <property type="entry name" value="RAGD PROTEIN"/>
    <property type="match status" value="1"/>
</dbReference>
<keyword evidence="3" id="KW-0813">Transport</keyword>
<comment type="subcellular location">
    <subcellularLocation>
        <location evidence="1">Cell envelope</location>
    </subcellularLocation>
</comment>
<feature type="region of interest" description="Disordered" evidence="5">
    <location>
        <begin position="412"/>
        <end position="447"/>
    </location>
</feature>
<dbReference type="InterPro" id="IPR006143">
    <property type="entry name" value="RND_pump_MFP"/>
</dbReference>
<dbReference type="InterPro" id="IPR058627">
    <property type="entry name" value="MdtA-like_C"/>
</dbReference>
<dbReference type="Pfam" id="PF25967">
    <property type="entry name" value="RND-MFP_C"/>
    <property type="match status" value="1"/>
</dbReference>
<dbReference type="EMBL" id="LR743504">
    <property type="protein sequence ID" value="CAA2104062.1"/>
    <property type="molecule type" value="Genomic_DNA"/>
</dbReference>
<dbReference type="Gene3D" id="2.40.30.170">
    <property type="match status" value="1"/>
</dbReference>
<dbReference type="Pfam" id="PF25954">
    <property type="entry name" value="Beta-barrel_RND_2"/>
    <property type="match status" value="1"/>
</dbReference>
<gene>
    <name evidence="9" type="primary">macA</name>
    <name evidence="9" type="ORF">MBUL_02514</name>
</gene>
<dbReference type="NCBIfam" id="TIGR01730">
    <property type="entry name" value="RND_mfp"/>
    <property type="match status" value="1"/>
</dbReference>
<dbReference type="SUPFAM" id="SSF111369">
    <property type="entry name" value="HlyD-like secretion proteins"/>
    <property type="match status" value="1"/>
</dbReference>
<dbReference type="InterPro" id="IPR058625">
    <property type="entry name" value="MdtA-like_BSH"/>
</dbReference>
<organism evidence="9">
    <name type="scientific">Methylobacterium bullatum</name>
    <dbReference type="NCBI Taxonomy" id="570505"/>
    <lineage>
        <taxon>Bacteria</taxon>
        <taxon>Pseudomonadati</taxon>
        <taxon>Pseudomonadota</taxon>
        <taxon>Alphaproteobacteria</taxon>
        <taxon>Hyphomicrobiales</taxon>
        <taxon>Methylobacteriaceae</taxon>
        <taxon>Methylobacterium</taxon>
    </lineage>
</organism>
<evidence type="ECO:0000313" key="9">
    <source>
        <dbReference type="EMBL" id="CAA2104062.1"/>
    </source>
</evidence>
<dbReference type="AlphaFoldDB" id="A0A679J603"/>
<evidence type="ECO:0000259" key="8">
    <source>
        <dbReference type="Pfam" id="PF25967"/>
    </source>
</evidence>
<sequence length="447" mass="47023">MSGNSPGDAIDGETGTVTAHGSSHGSGRGPAEIPPPPGKGPFLVAGLIAVGLLGWGGYGHWQKAAAAEETQRKAREFVPKLRTIAVEQADQPIDITLPGQTDAFARASLFARATGYIAERRVDIGTRVKQGDVLIRIAAPDLDQQLAQAQAQVGQLEAQLLQARAMVDQAKANVNLATATNSRTSTLAVQGWASKQNADNSQASVLSQGASLASAEAGVKVAEANIKAQRATVDRLKALTGFKDVIAPFDGVVTARSVDVGDLVQADGTGTALLSMDRDDVLRVVVNVPQNLAVGVSLGVAATIKVPQIPDRTFSGKVERSSVALLTSSRTLTTQVDVPNRDGSLRPGLYVYVTLKVPRTAKNTVIPAEGLVFNQRGTQVAISRDDGTVEWRGVHIQRDLGTTIEIDQGLDGGEQIVLSPPVDLRDGQRMERQAPKQDGKPLKSAAR</sequence>
<reference evidence="9" key="1">
    <citation type="submission" date="2019-12" db="EMBL/GenBank/DDBJ databases">
        <authorList>
            <person name="Cremers G."/>
        </authorList>
    </citation>
    <scope>NUCLEOTIDE SEQUENCE</scope>
    <source>
        <strain evidence="9">Mbul1</strain>
    </source>
</reference>
<dbReference type="GO" id="GO:1990281">
    <property type="term" value="C:efflux pump complex"/>
    <property type="evidence" value="ECO:0007669"/>
    <property type="project" value="TreeGrafter"/>
</dbReference>
<dbReference type="Gene3D" id="1.10.287.470">
    <property type="entry name" value="Helix hairpin bin"/>
    <property type="match status" value="2"/>
</dbReference>
<dbReference type="InterPro" id="IPR058792">
    <property type="entry name" value="Beta-barrel_RND_2"/>
</dbReference>
<dbReference type="Pfam" id="PF25917">
    <property type="entry name" value="BSH_RND"/>
    <property type="match status" value="1"/>
</dbReference>
<protein>
    <submittedName>
        <fullName evidence="9">Macrolide export protein MacA</fullName>
    </submittedName>
</protein>
<feature type="coiled-coil region" evidence="4">
    <location>
        <begin position="139"/>
        <end position="173"/>
    </location>
</feature>
<dbReference type="Gene3D" id="2.40.50.100">
    <property type="match status" value="1"/>
</dbReference>
<feature type="compositionally biased region" description="Polar residues" evidence="5">
    <location>
        <begin position="15"/>
        <end position="25"/>
    </location>
</feature>
<dbReference type="PANTHER" id="PTHR30469">
    <property type="entry name" value="MULTIDRUG RESISTANCE PROTEIN MDTA"/>
    <property type="match status" value="1"/>
</dbReference>
<dbReference type="GO" id="GO:0015562">
    <property type="term" value="F:efflux transmembrane transporter activity"/>
    <property type="evidence" value="ECO:0007669"/>
    <property type="project" value="TreeGrafter"/>
</dbReference>
<evidence type="ECO:0000256" key="3">
    <source>
        <dbReference type="ARBA" id="ARBA00022448"/>
    </source>
</evidence>
<feature type="region of interest" description="Disordered" evidence="5">
    <location>
        <begin position="1"/>
        <end position="38"/>
    </location>
</feature>